<evidence type="ECO:0000313" key="7">
    <source>
        <dbReference type="Proteomes" id="UP000198304"/>
    </source>
</evidence>
<dbReference type="SMART" id="SM00849">
    <property type="entry name" value="Lactamase_B"/>
    <property type="match status" value="1"/>
</dbReference>
<dbReference type="PANTHER" id="PTHR46233:SF3">
    <property type="entry name" value="HYDROXYACYLGLUTATHIONE HYDROLASE GLOC"/>
    <property type="match status" value="1"/>
</dbReference>
<keyword evidence="7" id="KW-1185">Reference proteome</keyword>
<accession>A0A239E686</accession>
<dbReference type="AlphaFoldDB" id="A0A239E686"/>
<dbReference type="InterPro" id="IPR036866">
    <property type="entry name" value="RibonucZ/Hydroxyglut_hydro"/>
</dbReference>
<keyword evidence="4" id="KW-0862">Zinc</keyword>
<evidence type="ECO:0000313" key="6">
    <source>
        <dbReference type="EMBL" id="SNS40225.1"/>
    </source>
</evidence>
<dbReference type="PANTHER" id="PTHR46233">
    <property type="entry name" value="HYDROXYACYLGLUTATHIONE HYDROLASE GLOC"/>
    <property type="match status" value="1"/>
</dbReference>
<name>A0A239E686_9FIRM</name>
<comment type="cofactor">
    <cofactor evidence="1">
        <name>Zn(2+)</name>
        <dbReference type="ChEBI" id="CHEBI:29105"/>
    </cofactor>
</comment>
<evidence type="ECO:0000256" key="1">
    <source>
        <dbReference type="ARBA" id="ARBA00001947"/>
    </source>
</evidence>
<sequence length="213" mass="24016">MELKKFIVGINETNTYIIYETNTLEAFVIDPGDEEKALMQYIDRNSLNLKAIILTHYHHDHIGAAEELKKKYNAPIYAHKKEIEGLKDPEINHSKHKTRKAISIVPDKILSDGDIIAVTDIFLEVIHTPGHTPGGMCLKVKDANIIFTGDTIFSDDLGRTDLVGGNEEILKKTIMNKVSKWSDETIIYPGHGEASVMKEMRRKNIPYLSLKGC</sequence>
<dbReference type="InterPro" id="IPR051453">
    <property type="entry name" value="MBL_Glyoxalase_II"/>
</dbReference>
<organism evidence="6 7">
    <name type="scientific">Anaerovirgula multivorans</name>
    <dbReference type="NCBI Taxonomy" id="312168"/>
    <lineage>
        <taxon>Bacteria</taxon>
        <taxon>Bacillati</taxon>
        <taxon>Bacillota</taxon>
        <taxon>Clostridia</taxon>
        <taxon>Peptostreptococcales</taxon>
        <taxon>Natronincolaceae</taxon>
        <taxon>Anaerovirgula</taxon>
    </lineage>
</organism>
<dbReference type="Pfam" id="PF00753">
    <property type="entry name" value="Lactamase_B"/>
    <property type="match status" value="1"/>
</dbReference>
<dbReference type="OrthoDB" id="9802248at2"/>
<keyword evidence="2" id="KW-0479">Metal-binding</keyword>
<dbReference type="InterPro" id="IPR001279">
    <property type="entry name" value="Metallo-B-lactamas"/>
</dbReference>
<evidence type="ECO:0000256" key="3">
    <source>
        <dbReference type="ARBA" id="ARBA00022801"/>
    </source>
</evidence>
<reference evidence="6 7" key="1">
    <citation type="submission" date="2017-06" db="EMBL/GenBank/DDBJ databases">
        <authorList>
            <person name="Kim H.J."/>
            <person name="Triplett B.A."/>
        </authorList>
    </citation>
    <scope>NUCLEOTIDE SEQUENCE [LARGE SCALE GENOMIC DNA]</scope>
    <source>
        <strain evidence="6 7">SCA</strain>
    </source>
</reference>
<evidence type="ECO:0000256" key="4">
    <source>
        <dbReference type="ARBA" id="ARBA00022833"/>
    </source>
</evidence>
<dbReference type="RefSeq" id="WP_089282960.1">
    <property type="nucleotide sequence ID" value="NZ_FZOJ01000009.1"/>
</dbReference>
<dbReference type="Gene3D" id="3.60.15.10">
    <property type="entry name" value="Ribonuclease Z/Hydroxyacylglutathione hydrolase-like"/>
    <property type="match status" value="1"/>
</dbReference>
<dbReference type="EMBL" id="FZOJ01000009">
    <property type="protein sequence ID" value="SNS40225.1"/>
    <property type="molecule type" value="Genomic_DNA"/>
</dbReference>
<dbReference type="GO" id="GO:0046872">
    <property type="term" value="F:metal ion binding"/>
    <property type="evidence" value="ECO:0007669"/>
    <property type="project" value="UniProtKB-KW"/>
</dbReference>
<proteinExistence type="predicted"/>
<evidence type="ECO:0000256" key="2">
    <source>
        <dbReference type="ARBA" id="ARBA00022723"/>
    </source>
</evidence>
<evidence type="ECO:0000259" key="5">
    <source>
        <dbReference type="SMART" id="SM00849"/>
    </source>
</evidence>
<dbReference type="Proteomes" id="UP000198304">
    <property type="component" value="Unassembled WGS sequence"/>
</dbReference>
<dbReference type="GO" id="GO:0016787">
    <property type="term" value="F:hydrolase activity"/>
    <property type="evidence" value="ECO:0007669"/>
    <property type="project" value="UniProtKB-KW"/>
</dbReference>
<protein>
    <submittedName>
        <fullName evidence="6">Glyoxylase, beta-lactamase superfamily II</fullName>
    </submittedName>
</protein>
<gene>
    <name evidence="6" type="ORF">SAMN05446037_100995</name>
</gene>
<feature type="domain" description="Metallo-beta-lactamase" evidence="5">
    <location>
        <begin position="12"/>
        <end position="191"/>
    </location>
</feature>
<dbReference type="SUPFAM" id="SSF56281">
    <property type="entry name" value="Metallo-hydrolase/oxidoreductase"/>
    <property type="match status" value="1"/>
</dbReference>
<dbReference type="CDD" id="cd06262">
    <property type="entry name" value="metallo-hydrolase-like_MBL-fold"/>
    <property type="match status" value="1"/>
</dbReference>
<keyword evidence="3" id="KW-0378">Hydrolase</keyword>